<dbReference type="EMBL" id="JBFRYC010000011">
    <property type="protein sequence ID" value="MEX1663047.1"/>
    <property type="molecule type" value="Genomic_DNA"/>
</dbReference>
<feature type="signal peptide" evidence="1">
    <location>
        <begin position="1"/>
        <end position="20"/>
    </location>
</feature>
<accession>A0ABV3TN56</accession>
<dbReference type="Proteomes" id="UP001557465">
    <property type="component" value="Unassembled WGS sequence"/>
</dbReference>
<dbReference type="RefSeq" id="WP_368392656.1">
    <property type="nucleotide sequence ID" value="NZ_JBFRYC010000011.1"/>
</dbReference>
<sequence length="76" mass="7850">MLRAPSLLALLCLMSACASTQDQGYPALVPMESLLSDAPLSPSPASALVARADALRARAAALRAVTVVDERDLSAQ</sequence>
<comment type="caution">
    <text evidence="2">The sequence shown here is derived from an EMBL/GenBank/DDBJ whole genome shotgun (WGS) entry which is preliminary data.</text>
</comment>
<evidence type="ECO:0000256" key="1">
    <source>
        <dbReference type="SAM" id="SignalP"/>
    </source>
</evidence>
<proteinExistence type="predicted"/>
<gene>
    <name evidence="2" type="ORF">AB4874_15540</name>
</gene>
<name>A0ABV3TN56_9RHOB</name>
<organism evidence="2 3">
    <name type="scientific">Thioclava arctica</name>
    <dbReference type="NCBI Taxonomy" id="3238301"/>
    <lineage>
        <taxon>Bacteria</taxon>
        <taxon>Pseudomonadati</taxon>
        <taxon>Pseudomonadota</taxon>
        <taxon>Alphaproteobacteria</taxon>
        <taxon>Rhodobacterales</taxon>
        <taxon>Paracoccaceae</taxon>
        <taxon>Thioclava</taxon>
    </lineage>
</organism>
<protein>
    <submittedName>
        <fullName evidence="2">Uncharacterized protein</fullName>
    </submittedName>
</protein>
<dbReference type="PROSITE" id="PS51257">
    <property type="entry name" value="PROKAR_LIPOPROTEIN"/>
    <property type="match status" value="1"/>
</dbReference>
<reference evidence="2 3" key="1">
    <citation type="journal article" date="2011" name="Int. J. Syst. Evol. Microbiol.">
        <title>Zhongshania antarctica gen. nov., sp. nov. and Zhongshania guokunii sp. nov., gammaproteobacteria respectively isolated from coastal attached (fast) ice and surface seawater of the Antarctic.</title>
        <authorList>
            <person name="Li H.J."/>
            <person name="Zhang X.Y."/>
            <person name="Chen C.X."/>
            <person name="Zhang Y.J."/>
            <person name="Gao Z.M."/>
            <person name="Yu Y."/>
            <person name="Chen X.L."/>
            <person name="Chen B."/>
            <person name="Zhang Y.Z."/>
        </authorList>
    </citation>
    <scope>NUCLEOTIDE SEQUENCE [LARGE SCALE GENOMIC DNA]</scope>
    <source>
        <strain evidence="2 3">15-R06ZXC-3</strain>
    </source>
</reference>
<evidence type="ECO:0000313" key="3">
    <source>
        <dbReference type="Proteomes" id="UP001557465"/>
    </source>
</evidence>
<evidence type="ECO:0000313" key="2">
    <source>
        <dbReference type="EMBL" id="MEX1663047.1"/>
    </source>
</evidence>
<feature type="chain" id="PRO_5047065631" evidence="1">
    <location>
        <begin position="21"/>
        <end position="76"/>
    </location>
</feature>
<keyword evidence="3" id="KW-1185">Reference proteome</keyword>
<keyword evidence="1" id="KW-0732">Signal</keyword>